<proteinExistence type="inferred from homology"/>
<keyword evidence="11" id="KW-0966">Cell projection</keyword>
<comment type="similarity">
    <text evidence="3 10">Belongs to the FliL family.</text>
</comment>
<dbReference type="PANTHER" id="PTHR35091">
    <property type="entry name" value="FLAGELLAR PROTEIN FLIL"/>
    <property type="match status" value="1"/>
</dbReference>
<evidence type="ECO:0000256" key="5">
    <source>
        <dbReference type="ARBA" id="ARBA00022500"/>
    </source>
</evidence>
<protein>
    <recommendedName>
        <fullName evidence="10">Flagellar protein FliL</fullName>
    </recommendedName>
</protein>
<evidence type="ECO:0000256" key="2">
    <source>
        <dbReference type="ARBA" id="ARBA00004162"/>
    </source>
</evidence>
<dbReference type="InterPro" id="IPR005503">
    <property type="entry name" value="FliL"/>
</dbReference>
<comment type="caution">
    <text evidence="11">The sequence shown here is derived from an EMBL/GenBank/DDBJ whole genome shotgun (WGS) entry which is preliminary data.</text>
</comment>
<dbReference type="GO" id="GO:0006935">
    <property type="term" value="P:chemotaxis"/>
    <property type="evidence" value="ECO:0007669"/>
    <property type="project" value="UniProtKB-KW"/>
</dbReference>
<evidence type="ECO:0000313" key="12">
    <source>
        <dbReference type="Proteomes" id="UP000733611"/>
    </source>
</evidence>
<gene>
    <name evidence="11" type="ORF">H9847_02670</name>
</gene>
<keyword evidence="7 10" id="KW-0283">Flagellar rotation</keyword>
<evidence type="ECO:0000256" key="3">
    <source>
        <dbReference type="ARBA" id="ARBA00008281"/>
    </source>
</evidence>
<reference evidence="11" key="2">
    <citation type="submission" date="2021-04" db="EMBL/GenBank/DDBJ databases">
        <authorList>
            <person name="Gilroy R."/>
        </authorList>
    </citation>
    <scope>NUCLEOTIDE SEQUENCE</scope>
    <source>
        <strain evidence="11">378</strain>
    </source>
</reference>
<sequence length="183" mass="19840">MSDTSDGLSAGMGSRRKLFLLILVIVVCILGIGGYTTYAYLYHKWPFAPDITVTPAAQVAGNAAVAAQPSGAAIDNTEQYVRFERAFTFNLPSAKSNKGHMVQAEIVLVTVGQMNTALAQKHLPLISATISEICGQQDFDSLASPSGRQRFKRLLLDGIRTKMTGITNEPVVEQVLFTNFVMQ</sequence>
<keyword evidence="11" id="KW-0282">Flagellum</keyword>
<dbReference type="GO" id="GO:0005886">
    <property type="term" value="C:plasma membrane"/>
    <property type="evidence" value="ECO:0007669"/>
    <property type="project" value="UniProtKB-SubCell"/>
</dbReference>
<dbReference type="GO" id="GO:0009425">
    <property type="term" value="C:bacterial-type flagellum basal body"/>
    <property type="evidence" value="ECO:0007669"/>
    <property type="project" value="InterPro"/>
</dbReference>
<evidence type="ECO:0000256" key="9">
    <source>
        <dbReference type="ARBA" id="ARBA00023136"/>
    </source>
</evidence>
<dbReference type="AlphaFoldDB" id="A0A948WYG8"/>
<keyword evidence="11" id="KW-0969">Cilium</keyword>
<keyword evidence="5 10" id="KW-0145">Chemotaxis</keyword>
<evidence type="ECO:0000256" key="1">
    <source>
        <dbReference type="ARBA" id="ARBA00002254"/>
    </source>
</evidence>
<evidence type="ECO:0000313" key="11">
    <source>
        <dbReference type="EMBL" id="MBU3843763.1"/>
    </source>
</evidence>
<dbReference type="GO" id="GO:0071978">
    <property type="term" value="P:bacterial-type flagellum-dependent swarming motility"/>
    <property type="evidence" value="ECO:0007669"/>
    <property type="project" value="TreeGrafter"/>
</dbReference>
<accession>A0A948WYG8</accession>
<keyword evidence="9 10" id="KW-0472">Membrane</keyword>
<keyword evidence="10" id="KW-0997">Cell inner membrane</keyword>
<dbReference type="EMBL" id="JAHLFE010000048">
    <property type="protein sequence ID" value="MBU3843763.1"/>
    <property type="molecule type" value="Genomic_DNA"/>
</dbReference>
<feature type="transmembrane region" description="Helical" evidence="10">
    <location>
        <begin position="18"/>
        <end position="41"/>
    </location>
</feature>
<evidence type="ECO:0000256" key="4">
    <source>
        <dbReference type="ARBA" id="ARBA00022475"/>
    </source>
</evidence>
<dbReference type="Pfam" id="PF03748">
    <property type="entry name" value="FliL"/>
    <property type="match status" value="1"/>
</dbReference>
<comment type="subcellular location">
    <subcellularLocation>
        <location evidence="10">Cell inner membrane</location>
    </subcellularLocation>
    <subcellularLocation>
        <location evidence="2">Cell membrane</location>
        <topology evidence="2">Single-pass membrane protein</topology>
    </subcellularLocation>
</comment>
<keyword evidence="8 10" id="KW-1133">Transmembrane helix</keyword>
<evidence type="ECO:0000256" key="7">
    <source>
        <dbReference type="ARBA" id="ARBA00022779"/>
    </source>
</evidence>
<comment type="function">
    <text evidence="1 10">Controls the rotational direction of flagella during chemotaxis.</text>
</comment>
<dbReference type="Proteomes" id="UP000733611">
    <property type="component" value="Unassembled WGS sequence"/>
</dbReference>
<name>A0A948WYG8_9GAMM</name>
<keyword evidence="6 10" id="KW-0812">Transmembrane</keyword>
<dbReference type="PANTHER" id="PTHR35091:SF2">
    <property type="entry name" value="FLAGELLAR PROTEIN FLIL"/>
    <property type="match status" value="1"/>
</dbReference>
<evidence type="ECO:0000256" key="10">
    <source>
        <dbReference type="RuleBase" id="RU364125"/>
    </source>
</evidence>
<reference evidence="11" key="1">
    <citation type="journal article" date="2021" name="PeerJ">
        <title>Extensive microbial diversity within the chicken gut microbiome revealed by metagenomics and culture.</title>
        <authorList>
            <person name="Gilroy R."/>
            <person name="Ravi A."/>
            <person name="Getino M."/>
            <person name="Pursley I."/>
            <person name="Horton D.L."/>
            <person name="Alikhan N.F."/>
            <person name="Baker D."/>
            <person name="Gharbi K."/>
            <person name="Hall N."/>
            <person name="Watson M."/>
            <person name="Adriaenssens E.M."/>
            <person name="Foster-Nyarko E."/>
            <person name="Jarju S."/>
            <person name="Secka A."/>
            <person name="Antonio M."/>
            <person name="Oren A."/>
            <person name="Chaudhuri R.R."/>
            <person name="La Ragione R."/>
            <person name="Hildebrand F."/>
            <person name="Pallen M.J."/>
        </authorList>
    </citation>
    <scope>NUCLEOTIDE SEQUENCE</scope>
    <source>
        <strain evidence="11">378</strain>
    </source>
</reference>
<evidence type="ECO:0000256" key="6">
    <source>
        <dbReference type="ARBA" id="ARBA00022692"/>
    </source>
</evidence>
<organism evidence="11 12">
    <name type="scientific">Candidatus Anaerobiospirillum pullicola</name>
    <dbReference type="NCBI Taxonomy" id="2838451"/>
    <lineage>
        <taxon>Bacteria</taxon>
        <taxon>Pseudomonadati</taxon>
        <taxon>Pseudomonadota</taxon>
        <taxon>Gammaproteobacteria</taxon>
        <taxon>Aeromonadales</taxon>
        <taxon>Succinivibrionaceae</taxon>
        <taxon>Anaerobiospirillum</taxon>
    </lineage>
</organism>
<keyword evidence="4" id="KW-1003">Cell membrane</keyword>
<evidence type="ECO:0000256" key="8">
    <source>
        <dbReference type="ARBA" id="ARBA00022989"/>
    </source>
</evidence>